<dbReference type="PATRIC" id="fig|754436.4.peg.755"/>
<dbReference type="RefSeq" id="WP_047873002.1">
    <property type="nucleotide sequence ID" value="NZ_BMYC01000014.1"/>
</dbReference>
<accession>A0A0J1JJS0</accession>
<sequence>MQTIDNAFAQAKFDRTLLVSPVGLCYVITPVGRPIDNDPSLALNQFRHTYRAKHLLASHSNRWGYRFDLTRLYHQLCPTPLQHHKTRDDMLTELSQRIAHGELLVYKVHNFIEM</sequence>
<proteinExistence type="predicted"/>
<comment type="caution">
    <text evidence="1">The sequence shown here is derived from an EMBL/GenBank/DDBJ whole genome shotgun (WGS) entry which is preliminary data.</text>
</comment>
<reference evidence="1 2" key="1">
    <citation type="submission" date="2015-05" db="EMBL/GenBank/DDBJ databases">
        <title>Photobacterium galathea sp. nov.</title>
        <authorList>
            <person name="Machado H."/>
            <person name="Gram L."/>
        </authorList>
    </citation>
    <scope>NUCLEOTIDE SEQUENCE [LARGE SCALE GENOMIC DNA]</scope>
    <source>
        <strain evidence="1 2">DSM 25995</strain>
    </source>
</reference>
<keyword evidence="2" id="KW-1185">Reference proteome</keyword>
<name>A0A0J1JJS0_9GAMM</name>
<dbReference type="Proteomes" id="UP000036426">
    <property type="component" value="Unassembled WGS sequence"/>
</dbReference>
<protein>
    <submittedName>
        <fullName evidence="1">Uncharacterized protein</fullName>
    </submittedName>
</protein>
<dbReference type="AlphaFoldDB" id="A0A0J1JJS0"/>
<evidence type="ECO:0000313" key="2">
    <source>
        <dbReference type="Proteomes" id="UP000036426"/>
    </source>
</evidence>
<gene>
    <name evidence="1" type="ORF">ABT58_03570</name>
</gene>
<dbReference type="EMBL" id="LDOV01000009">
    <property type="protein sequence ID" value="KLV02252.1"/>
    <property type="molecule type" value="Genomic_DNA"/>
</dbReference>
<dbReference type="OrthoDB" id="5817087at2"/>
<organism evidence="1 2">
    <name type="scientific">Photobacterium aphoticum</name>
    <dbReference type="NCBI Taxonomy" id="754436"/>
    <lineage>
        <taxon>Bacteria</taxon>
        <taxon>Pseudomonadati</taxon>
        <taxon>Pseudomonadota</taxon>
        <taxon>Gammaproteobacteria</taxon>
        <taxon>Vibrionales</taxon>
        <taxon>Vibrionaceae</taxon>
        <taxon>Photobacterium</taxon>
    </lineage>
</organism>
<evidence type="ECO:0000313" key="1">
    <source>
        <dbReference type="EMBL" id="KLV02252.1"/>
    </source>
</evidence>